<organism evidence="1 2">
    <name type="scientific">Sulfurospirillum halorespirans DSM 13726</name>
    <dbReference type="NCBI Taxonomy" id="1193502"/>
    <lineage>
        <taxon>Bacteria</taxon>
        <taxon>Pseudomonadati</taxon>
        <taxon>Campylobacterota</taxon>
        <taxon>Epsilonproteobacteria</taxon>
        <taxon>Campylobacterales</taxon>
        <taxon>Sulfurospirillaceae</taxon>
        <taxon>Sulfurospirillum</taxon>
    </lineage>
</organism>
<protein>
    <recommendedName>
        <fullName evidence="3">Addiction module toxin RelE</fullName>
    </recommendedName>
</protein>
<dbReference type="GO" id="GO:0004519">
    <property type="term" value="F:endonuclease activity"/>
    <property type="evidence" value="ECO:0007669"/>
    <property type="project" value="InterPro"/>
</dbReference>
<dbReference type="Proteomes" id="UP000094609">
    <property type="component" value="Chromosome"/>
</dbReference>
<evidence type="ECO:0008006" key="3">
    <source>
        <dbReference type="Google" id="ProtNLM"/>
    </source>
</evidence>
<evidence type="ECO:0000313" key="2">
    <source>
        <dbReference type="Proteomes" id="UP000094609"/>
    </source>
</evidence>
<dbReference type="GO" id="GO:0110001">
    <property type="term" value="C:toxin-antitoxin complex"/>
    <property type="evidence" value="ECO:0007669"/>
    <property type="project" value="InterPro"/>
</dbReference>
<dbReference type="Pfam" id="PF09907">
    <property type="entry name" value="HigB_toxin"/>
    <property type="match status" value="1"/>
</dbReference>
<dbReference type="KEGG" id="shal:SHALO_2376"/>
<proteinExistence type="predicted"/>
<evidence type="ECO:0000313" key="1">
    <source>
        <dbReference type="EMBL" id="AOO66136.1"/>
    </source>
</evidence>
<sequence>MNIISKKTLVHFYEKHAQAKIPLEVWHADVRKAQWENSEQIKRDYASASFLHDNRVVFNIKGNDFRLIVHIDYKRKIVRVKFVGTHSEYSKINAEEI</sequence>
<keyword evidence="2" id="KW-1185">Reference proteome</keyword>
<dbReference type="STRING" id="1193502.SHALO_2376"/>
<dbReference type="EMBL" id="CP017111">
    <property type="protein sequence ID" value="AOO66136.1"/>
    <property type="molecule type" value="Genomic_DNA"/>
</dbReference>
<dbReference type="InterPro" id="IPR018669">
    <property type="entry name" value="Toxin_HigB"/>
</dbReference>
<name>A0A1D7TMA5_9BACT</name>
<dbReference type="RefSeq" id="WP_069478731.1">
    <property type="nucleotide sequence ID" value="NZ_CP017111.1"/>
</dbReference>
<dbReference type="GO" id="GO:0003723">
    <property type="term" value="F:RNA binding"/>
    <property type="evidence" value="ECO:0007669"/>
    <property type="project" value="InterPro"/>
</dbReference>
<reference evidence="2" key="1">
    <citation type="submission" date="2016-08" db="EMBL/GenBank/DDBJ databases">
        <title>Complete genome sequence of the organohalide-respiring Epsilonproteobacterium Sulfurospirillum halorespirans.</title>
        <authorList>
            <person name="Goris T."/>
            <person name="Zimmermann J."/>
            <person name="Schenz B."/>
            <person name="Lemos M."/>
            <person name="Hackermueller J."/>
            <person name="Diekert G."/>
        </authorList>
    </citation>
    <scope>NUCLEOTIDE SEQUENCE [LARGE SCALE GENOMIC DNA]</scope>
    <source>
        <strain>DSM 13726</strain>
        <strain evidence="2">PCE-M2</strain>
    </source>
</reference>
<dbReference type="AlphaFoldDB" id="A0A1D7TMA5"/>
<accession>A0A1D7TMA5</accession>
<gene>
    <name evidence="1" type="ORF">SHALO_2376</name>
</gene>